<feature type="transmembrane region" description="Helical" evidence="2">
    <location>
        <begin position="30"/>
        <end position="48"/>
    </location>
</feature>
<organism evidence="3">
    <name type="scientific">metagenome</name>
    <dbReference type="NCBI Taxonomy" id="256318"/>
    <lineage>
        <taxon>unclassified sequences</taxon>
        <taxon>metagenomes</taxon>
    </lineage>
</organism>
<keyword evidence="2" id="KW-0472">Membrane</keyword>
<proteinExistence type="predicted"/>
<gene>
    <name evidence="3" type="ORF">DF3PB_220035</name>
</gene>
<name>A0A380TE67_9ZZZZ</name>
<evidence type="ECO:0000256" key="2">
    <source>
        <dbReference type="SAM" id="Phobius"/>
    </source>
</evidence>
<protein>
    <submittedName>
        <fullName evidence="3">Uncharacterized protein</fullName>
    </submittedName>
</protein>
<keyword evidence="2" id="KW-0812">Transmembrane</keyword>
<reference evidence="3" key="1">
    <citation type="submission" date="2018-07" db="EMBL/GenBank/DDBJ databases">
        <authorList>
            <person name="Quirk P.G."/>
            <person name="Krulwich T.A."/>
        </authorList>
    </citation>
    <scope>NUCLEOTIDE SEQUENCE</scope>
</reference>
<dbReference type="AlphaFoldDB" id="A0A380TE67"/>
<dbReference type="EMBL" id="UIDG01000135">
    <property type="protein sequence ID" value="SUS05898.1"/>
    <property type="molecule type" value="Genomic_DNA"/>
</dbReference>
<sequence length="249" mass="26499">MARASVAAWPDRVPRCQPDADRVRFRRRGFAIVIGAILLIGWVAAAQATTPAGATLPCEDDASLDVDFDLLLRSPSDWNGKDVAVFGIATPTATPGALQLRRGRDAGSDAAGSIRLSFDYGPYAASEAEMRKALGLQDKPVVVRGVFAASGDGGRGGKEIRFICSIESWPALEERRPVPRDGVGEPAATIADGTSEGWVPLDCQWRRSGRSGAGNKWPRPLTAPDACTGPRPRQSMAVRDRVPSSPPIL</sequence>
<evidence type="ECO:0000313" key="3">
    <source>
        <dbReference type="EMBL" id="SUS05898.1"/>
    </source>
</evidence>
<accession>A0A380TE67</accession>
<evidence type="ECO:0000256" key="1">
    <source>
        <dbReference type="SAM" id="MobiDB-lite"/>
    </source>
</evidence>
<keyword evidence="2" id="KW-1133">Transmembrane helix</keyword>
<feature type="region of interest" description="Disordered" evidence="1">
    <location>
        <begin position="209"/>
        <end position="249"/>
    </location>
</feature>